<comment type="caution">
    <text evidence="2">The sequence shown here is derived from an EMBL/GenBank/DDBJ whole genome shotgun (WGS) entry which is preliminary data.</text>
</comment>
<feature type="signal peptide" evidence="1">
    <location>
        <begin position="1"/>
        <end position="19"/>
    </location>
</feature>
<dbReference type="EMBL" id="BMOL01000014">
    <property type="protein sequence ID" value="GGL88063.1"/>
    <property type="molecule type" value="Genomic_DNA"/>
</dbReference>
<feature type="chain" id="PRO_5046494425" evidence="1">
    <location>
        <begin position="20"/>
        <end position="264"/>
    </location>
</feature>
<reference evidence="3" key="1">
    <citation type="journal article" date="2019" name="Int. J. Syst. Evol. Microbiol.">
        <title>The Global Catalogue of Microorganisms (GCM) 10K type strain sequencing project: providing services to taxonomists for standard genome sequencing and annotation.</title>
        <authorList>
            <consortium name="The Broad Institute Genomics Platform"/>
            <consortium name="The Broad Institute Genome Sequencing Center for Infectious Disease"/>
            <person name="Wu L."/>
            <person name="Ma J."/>
        </authorList>
    </citation>
    <scope>NUCLEOTIDE SEQUENCE [LARGE SCALE GENOMIC DNA]</scope>
    <source>
        <strain evidence="3">JCM 15442</strain>
    </source>
</reference>
<name>A0ABQ2GDU0_9DEIO</name>
<keyword evidence="1" id="KW-0732">Signal</keyword>
<dbReference type="RefSeq" id="WP_188972943.1">
    <property type="nucleotide sequence ID" value="NZ_BMOL01000014.1"/>
</dbReference>
<gene>
    <name evidence="2" type="ORF">GCM10010840_27620</name>
</gene>
<accession>A0ABQ2GDU0</accession>
<evidence type="ECO:0000313" key="3">
    <source>
        <dbReference type="Proteomes" id="UP000639973"/>
    </source>
</evidence>
<protein>
    <submittedName>
        <fullName evidence="2">Uncharacterized protein</fullName>
    </submittedName>
</protein>
<organism evidence="2 3">
    <name type="scientific">Deinococcus aerolatus</name>
    <dbReference type="NCBI Taxonomy" id="522487"/>
    <lineage>
        <taxon>Bacteria</taxon>
        <taxon>Thermotogati</taxon>
        <taxon>Deinococcota</taxon>
        <taxon>Deinococci</taxon>
        <taxon>Deinococcales</taxon>
        <taxon>Deinococcaceae</taxon>
        <taxon>Deinococcus</taxon>
    </lineage>
</organism>
<evidence type="ECO:0000313" key="2">
    <source>
        <dbReference type="EMBL" id="GGL88063.1"/>
    </source>
</evidence>
<proteinExistence type="predicted"/>
<sequence length="264" mass="26520">MKHLLLLAPLLSGVTSAQGAAPPPITMVGDVSLSRSELTIPGMAPQVTVSAAASFFKGSTALTASLSQDVCSVVKDEDGLPQAPAAASGTPVPLDAGTPLALRTAQAPYAQLVRSGPPQYTYRSAVPALPAPPAGLVLNIPGAAGGFPAFSGVAVPVSDPLRLTAPAAGESFTLKTAFTWSNPTKDPNATVLLTGMADDSEVMFSCVVKDDGTFTLPAATAAELSALGFGSGILTGVGRTVSRTVRSGSAVLTVRTFVMAMGEP</sequence>
<evidence type="ECO:0000256" key="1">
    <source>
        <dbReference type="SAM" id="SignalP"/>
    </source>
</evidence>
<dbReference type="Proteomes" id="UP000639973">
    <property type="component" value="Unassembled WGS sequence"/>
</dbReference>
<keyword evidence="3" id="KW-1185">Reference proteome</keyword>